<dbReference type="Proteomes" id="UP000658258">
    <property type="component" value="Unassembled WGS sequence"/>
</dbReference>
<dbReference type="Pfam" id="PF09822">
    <property type="entry name" value="ABC_transp_aux"/>
    <property type="match status" value="1"/>
</dbReference>
<dbReference type="InterPro" id="IPR055396">
    <property type="entry name" value="DUF7088"/>
</dbReference>
<evidence type="ECO:0000256" key="6">
    <source>
        <dbReference type="SAM" id="Phobius"/>
    </source>
</evidence>
<dbReference type="Pfam" id="PF12679">
    <property type="entry name" value="ABC2_membrane_2"/>
    <property type="match status" value="1"/>
</dbReference>
<keyword evidence="5 6" id="KW-0472">Membrane</keyword>
<accession>A0ABQ3I7Y3</accession>
<name>A0ABQ3I7Y3_9BACT</name>
<organism evidence="9 10">
    <name type="scientific">Roseivirga thermotolerans</name>
    <dbReference type="NCBI Taxonomy" id="1758176"/>
    <lineage>
        <taxon>Bacteria</taxon>
        <taxon>Pseudomonadati</taxon>
        <taxon>Bacteroidota</taxon>
        <taxon>Cytophagia</taxon>
        <taxon>Cytophagales</taxon>
        <taxon>Roseivirgaceae</taxon>
        <taxon>Roseivirga</taxon>
    </lineage>
</organism>
<dbReference type="RefSeq" id="WP_189630209.1">
    <property type="nucleotide sequence ID" value="NZ_BNAG01000003.1"/>
</dbReference>
<evidence type="ECO:0000256" key="3">
    <source>
        <dbReference type="ARBA" id="ARBA00022692"/>
    </source>
</evidence>
<comment type="subcellular location">
    <subcellularLocation>
        <location evidence="1">Cell membrane</location>
        <topology evidence="1">Multi-pass membrane protein</topology>
    </subcellularLocation>
</comment>
<gene>
    <name evidence="9" type="ORF">GCM10011340_20930</name>
</gene>
<dbReference type="InterPro" id="IPR051449">
    <property type="entry name" value="ABC-2_transporter_component"/>
</dbReference>
<dbReference type="EMBL" id="BNAG01000003">
    <property type="protein sequence ID" value="GHE65607.1"/>
    <property type="molecule type" value="Genomic_DNA"/>
</dbReference>
<proteinExistence type="predicted"/>
<evidence type="ECO:0008006" key="11">
    <source>
        <dbReference type="Google" id="ProtNLM"/>
    </source>
</evidence>
<dbReference type="NCBIfam" id="TIGR03521">
    <property type="entry name" value="GldG"/>
    <property type="match status" value="1"/>
</dbReference>
<keyword evidence="4 6" id="KW-1133">Transmembrane helix</keyword>
<evidence type="ECO:0000256" key="2">
    <source>
        <dbReference type="ARBA" id="ARBA00022475"/>
    </source>
</evidence>
<comment type="caution">
    <text evidence="9">The sequence shown here is derived from an EMBL/GenBank/DDBJ whole genome shotgun (WGS) entry which is preliminary data.</text>
</comment>
<feature type="transmembrane region" description="Helical" evidence="6">
    <location>
        <begin position="95"/>
        <end position="119"/>
    </location>
</feature>
<dbReference type="InterPro" id="IPR019860">
    <property type="entry name" value="Motility-assoc_ABC_perm_GldF"/>
</dbReference>
<dbReference type="Pfam" id="PF23357">
    <property type="entry name" value="DUF7088"/>
    <property type="match status" value="1"/>
</dbReference>
<feature type="transmembrane region" description="Helical" evidence="6">
    <location>
        <begin position="772"/>
        <end position="795"/>
    </location>
</feature>
<dbReference type="PANTHER" id="PTHR30294:SF29">
    <property type="entry name" value="MULTIDRUG ABC TRANSPORTER PERMEASE YBHS-RELATED"/>
    <property type="match status" value="1"/>
</dbReference>
<evidence type="ECO:0000256" key="5">
    <source>
        <dbReference type="ARBA" id="ARBA00023136"/>
    </source>
</evidence>
<feature type="transmembrane region" description="Helical" evidence="6">
    <location>
        <begin position="251"/>
        <end position="274"/>
    </location>
</feature>
<feature type="domain" description="ABC-type uncharacterised transport system" evidence="7">
    <location>
        <begin position="436"/>
        <end position="737"/>
    </location>
</feature>
<feature type="transmembrane region" description="Helical" evidence="6">
    <location>
        <begin position="56"/>
        <end position="74"/>
    </location>
</feature>
<evidence type="ECO:0000259" key="8">
    <source>
        <dbReference type="Pfam" id="PF23357"/>
    </source>
</evidence>
<feature type="domain" description="DUF7088" evidence="8">
    <location>
        <begin position="280"/>
        <end position="389"/>
    </location>
</feature>
<dbReference type="InterPro" id="IPR019196">
    <property type="entry name" value="ABC_transp_unknown"/>
</dbReference>
<dbReference type="NCBIfam" id="TIGR03518">
    <property type="entry name" value="ABC_perm_GldF"/>
    <property type="match status" value="1"/>
</dbReference>
<evidence type="ECO:0000259" key="7">
    <source>
        <dbReference type="Pfam" id="PF09822"/>
    </source>
</evidence>
<feature type="transmembrane region" description="Helical" evidence="6">
    <location>
        <begin position="139"/>
        <end position="158"/>
    </location>
</feature>
<evidence type="ECO:0000256" key="1">
    <source>
        <dbReference type="ARBA" id="ARBA00004651"/>
    </source>
</evidence>
<dbReference type="PANTHER" id="PTHR30294">
    <property type="entry name" value="MEMBRANE COMPONENT OF ABC TRANSPORTER YHHJ-RELATED"/>
    <property type="match status" value="1"/>
</dbReference>
<evidence type="ECO:0000313" key="9">
    <source>
        <dbReference type="EMBL" id="GHE65607.1"/>
    </source>
</evidence>
<evidence type="ECO:0000313" key="10">
    <source>
        <dbReference type="Proteomes" id="UP000658258"/>
    </source>
</evidence>
<evidence type="ECO:0000256" key="4">
    <source>
        <dbReference type="ARBA" id="ARBA00022989"/>
    </source>
</evidence>
<keyword evidence="2" id="KW-1003">Cell membrane</keyword>
<keyword evidence="10" id="KW-1185">Reference proteome</keyword>
<reference evidence="10" key="1">
    <citation type="journal article" date="2019" name="Int. J. Syst. Evol. Microbiol.">
        <title>The Global Catalogue of Microorganisms (GCM) 10K type strain sequencing project: providing services to taxonomists for standard genome sequencing and annotation.</title>
        <authorList>
            <consortium name="The Broad Institute Genomics Platform"/>
            <consortium name="The Broad Institute Genome Sequencing Center for Infectious Disease"/>
            <person name="Wu L."/>
            <person name="Ma J."/>
        </authorList>
    </citation>
    <scope>NUCLEOTIDE SEQUENCE [LARGE SCALE GENOMIC DNA]</scope>
    <source>
        <strain evidence="10">CGMCC 1.15111</strain>
    </source>
</reference>
<dbReference type="InterPro" id="IPR019863">
    <property type="entry name" value="Motility-assoc_ABC-rel_GldG"/>
</dbReference>
<keyword evidence="3 6" id="KW-0812">Transmembrane</keyword>
<protein>
    <recommendedName>
        <fullName evidence="11">Gliding motility-associated ABC transporter substrate-binding protein GldG</fullName>
    </recommendedName>
</protein>
<sequence>MMWAIYSKELRQFLNSLIAYVVIGVFLTGIGLLMWVFPETSVLNYGFADMESLFSLGPFVFMFLIPAITMRMLAEERRTGTIELLLTKPLTEWQIVMGKYLAAFTLVVFSVLPTLVYFYSVYQLGNPIGNLDVPGITGSYLGLILLGGVFTAMGLAASSFTENQIVSFILAVFLCFFLYTGVSSLADLLKGEWAIYLEEMSLSYHYDALSRGLIDTRNVAFFVSTVVFILIVTHWRLIARKLSYKPVRSRLMKRVILAFVLLLVFNILAANFFYRYDLTEDKRYTLKPATKELLRQLEAPMTIEVLLAGDLPSGFERFRRAIKQTIEEFDVYKPGAINYFFVDPSAAEDAKTRNENIAYLMSQGFEPTRVFDTQDGKQIQKIIFPYVIVRYDGQAAGILLFKGAKGGNPNETINMAIENIEFELAVGIQRLANLNRKNIGMVRGHNELDSVHIAGFMGEMVQYFNIKDVSLNKPLSPDSIDALIIARPKTSFSKAEKYVLDQYVMHGGDVVFLMESLEVNMSNAAGMGTLATPVNHGLEDLLFRYGVRLNQNYVQDIQNFGRYPVVIDDNSNIINLPWPFYASVTDFADHPASKNLDAVYLRFFSTMDTVKAEGVSKTPLMYTSEYTRILPAPAPVAFEDYANQPDVQLFNGGRKVAAYLLEGQFTSLFKNRVLPDSIDQALFKDRSTGAKIVVVSDGDFIRNELNLRTRQPYPLGFNPFVEEGEKLKYANRDFLFNVLAYMTDEEGLITSRNKEITLRPLNRIKVQEERTYWQSLNLAGPLVILVLFGLARGVLRKRKYSGF</sequence>
<feature type="transmembrane region" description="Helical" evidence="6">
    <location>
        <begin position="165"/>
        <end position="186"/>
    </location>
</feature>
<feature type="transmembrane region" description="Helical" evidence="6">
    <location>
        <begin position="219"/>
        <end position="239"/>
    </location>
</feature>
<feature type="transmembrane region" description="Helical" evidence="6">
    <location>
        <begin position="12"/>
        <end position="36"/>
    </location>
</feature>